<evidence type="ECO:0000313" key="3">
    <source>
        <dbReference type="Proteomes" id="UP000559182"/>
    </source>
</evidence>
<organism evidence="2 3">
    <name type="scientific">Flexivirga oryzae</name>
    <dbReference type="NCBI Taxonomy" id="1794944"/>
    <lineage>
        <taxon>Bacteria</taxon>
        <taxon>Bacillati</taxon>
        <taxon>Actinomycetota</taxon>
        <taxon>Actinomycetes</taxon>
        <taxon>Micrococcales</taxon>
        <taxon>Dermacoccaceae</taxon>
        <taxon>Flexivirga</taxon>
    </lineage>
</organism>
<sequence length="615" mass="70481">MAGSYEKPITIEAAIREIVARRYVLPSIQRNFTWRMDQICRLFDSVMRHYPINSLMLWQVQSEEVREGFRFYSFLEKYVERFAENNPNFDTRGHGEFYAVMDGQQRLTSFYIGLKGTYAVKKPRLWWPKAYEPAVLPPRRLFLNLAKPLDPDLNDGQMLHDFRFLTVEEAGKKPSDEENLWFEVGRILGFPAVETDDEIVDHVLDHLAGTGHAGNIHARKTLQRLYFSIRRETNLNYYVETSQEIDRVLDIFIRTNQGGTPLSFSDLLMSIASANWEDARERVDELVNLVRTEFQFSIDRNFVMKTAVMVTDGDVRFQVKNFGADNVAKIRESWDDIRDSIVESFRMIARFGLNDASLRAKNAAIPIVYYLFHRDRDLAGGQRGRFTVINRLNRYPEDRNRIRQWLLMSLLRGVFGRAADSVLTNLRGLIHSNLDVAEGFPLAEIISSSRGTARDLTFDDELIERMLHTQTDNAECFSILALLQPDVDITQILHIDHLHPAAAFSSSRLEASPFVNQSPEIRAFYEAPENWNAIVNLHLLTEAENTSKQDKPLGEWLDPLNGRTTLDPMIPAGTDLSFEAFPAFVEARGEVIKERLRSLISHSATNPEASASPSV</sequence>
<name>A0A839N1G9_9MICO</name>
<dbReference type="Pfam" id="PF03235">
    <property type="entry name" value="GmrSD_N"/>
    <property type="match status" value="1"/>
</dbReference>
<evidence type="ECO:0000259" key="1">
    <source>
        <dbReference type="Pfam" id="PF03235"/>
    </source>
</evidence>
<feature type="domain" description="GmrSD restriction endonucleases N-terminal" evidence="1">
    <location>
        <begin position="22"/>
        <end position="271"/>
    </location>
</feature>
<accession>A0A839N1G9</accession>
<dbReference type="RefSeq" id="WP_183318915.1">
    <property type="nucleotide sequence ID" value="NZ_JACHVQ010000001.1"/>
</dbReference>
<dbReference type="Proteomes" id="UP000559182">
    <property type="component" value="Unassembled WGS sequence"/>
</dbReference>
<dbReference type="PANTHER" id="PTHR37292:SF2">
    <property type="entry name" value="DUF262 DOMAIN-CONTAINING PROTEIN"/>
    <property type="match status" value="1"/>
</dbReference>
<proteinExistence type="predicted"/>
<evidence type="ECO:0000313" key="2">
    <source>
        <dbReference type="EMBL" id="MBB2890649.1"/>
    </source>
</evidence>
<dbReference type="PANTHER" id="PTHR37292">
    <property type="entry name" value="VNG6097C"/>
    <property type="match status" value="1"/>
</dbReference>
<dbReference type="EMBL" id="JACHVQ010000001">
    <property type="protein sequence ID" value="MBB2890649.1"/>
    <property type="molecule type" value="Genomic_DNA"/>
</dbReference>
<dbReference type="InterPro" id="IPR004919">
    <property type="entry name" value="GmrSD_N"/>
</dbReference>
<keyword evidence="3" id="KW-1185">Reference proteome</keyword>
<protein>
    <recommendedName>
        <fullName evidence="1">GmrSD restriction endonucleases N-terminal domain-containing protein</fullName>
    </recommendedName>
</protein>
<gene>
    <name evidence="2" type="ORF">FHU39_000633</name>
</gene>
<dbReference type="AlphaFoldDB" id="A0A839N1G9"/>
<comment type="caution">
    <text evidence="2">The sequence shown here is derived from an EMBL/GenBank/DDBJ whole genome shotgun (WGS) entry which is preliminary data.</text>
</comment>
<reference evidence="2 3" key="1">
    <citation type="submission" date="2020-08" db="EMBL/GenBank/DDBJ databases">
        <title>Sequencing the genomes of 1000 actinobacteria strains.</title>
        <authorList>
            <person name="Klenk H.-P."/>
        </authorList>
    </citation>
    <scope>NUCLEOTIDE SEQUENCE [LARGE SCALE GENOMIC DNA]</scope>
    <source>
        <strain evidence="2 3">DSM 105369</strain>
    </source>
</reference>